<feature type="transmembrane region" description="Helical" evidence="2">
    <location>
        <begin position="858"/>
        <end position="882"/>
    </location>
</feature>
<evidence type="ECO:0000256" key="1">
    <source>
        <dbReference type="SAM" id="MobiDB-lite"/>
    </source>
</evidence>
<feature type="transmembrane region" description="Helical" evidence="2">
    <location>
        <begin position="432"/>
        <end position="450"/>
    </location>
</feature>
<evidence type="ECO:0000313" key="4">
    <source>
        <dbReference type="Proteomes" id="UP000824118"/>
    </source>
</evidence>
<feature type="region of interest" description="Disordered" evidence="1">
    <location>
        <begin position="915"/>
        <end position="983"/>
    </location>
</feature>
<feature type="transmembrane region" description="Helical" evidence="2">
    <location>
        <begin position="27"/>
        <end position="52"/>
    </location>
</feature>
<feature type="compositionally biased region" description="Acidic residues" evidence="1">
    <location>
        <begin position="945"/>
        <end position="954"/>
    </location>
</feature>
<dbReference type="Proteomes" id="UP000824118">
    <property type="component" value="Unassembled WGS sequence"/>
</dbReference>
<feature type="transmembrane region" description="Helical" evidence="2">
    <location>
        <begin position="407"/>
        <end position="426"/>
    </location>
</feature>
<dbReference type="PANTHER" id="PTHR38454">
    <property type="entry name" value="INTEGRAL MEMBRANE PROTEIN-RELATED"/>
    <property type="match status" value="1"/>
</dbReference>
<feature type="transmembrane region" description="Helical" evidence="2">
    <location>
        <begin position="320"/>
        <end position="338"/>
    </location>
</feature>
<feature type="transmembrane region" description="Helical" evidence="2">
    <location>
        <begin position="121"/>
        <end position="141"/>
    </location>
</feature>
<feature type="transmembrane region" description="Helical" evidence="2">
    <location>
        <begin position="147"/>
        <end position="166"/>
    </location>
</feature>
<feature type="transmembrane region" description="Helical" evidence="2">
    <location>
        <begin position="377"/>
        <end position="395"/>
    </location>
</feature>
<keyword evidence="2" id="KW-1133">Transmembrane helix</keyword>
<evidence type="ECO:0000256" key="2">
    <source>
        <dbReference type="SAM" id="Phobius"/>
    </source>
</evidence>
<feature type="transmembrane region" description="Helical" evidence="2">
    <location>
        <begin position="244"/>
        <end position="269"/>
    </location>
</feature>
<gene>
    <name evidence="3" type="ORF">IAD22_01560</name>
</gene>
<protein>
    <submittedName>
        <fullName evidence="3">YfhO family protein</fullName>
    </submittedName>
</protein>
<dbReference type="InterPro" id="IPR018580">
    <property type="entry name" value="Uncharacterised_YfhO"/>
</dbReference>
<sequence>MTATSKRSDLRKFSGQKKESFLHRHKYLLWSFLIPFLIMGVAFAVAGIAPFGNKQILVVDLWHQYYPFLVSLQNKLQSGGSLFWTWDVGMGVNFFALMSYYLASPLNFLTVFIPQSILTEFLAFSVVFKIGIAGLSFAIFLRYTFKINNWSLVMFSPMYALCSFLMGYYWNVIWLDTVAILPLVVTGTVALMREGKFKLYIVSLALSVLANYYIGLFTCIFVLLCYIGYNICMWDGFKKFMKRFGRIALSTLVALAITAILTLPAFFALQNTYSTTSTFPKTYAINIGGSNDLEGTLIAIQKVISNSIAFVEPTSKEGLPNIYCTYAAMFLGLLSLLSGKIKKREKVFNVFMLVFFIMSFIIRQLDYIWHGFHFTNMLPYRFSFLFSFVLVTMAFRAYSHMAFFNKWDVMLAGILSLIPIILAIGVQETLPIVLTVVILAALFIIVYLFTTRKISRKTMNGMLSIFLVVEFIASAALGINAVGVTTKDGYPREGESVSKLLNQIEEKESGTNEFFRTEMTTTQTLNDGALNGYNGISLFDSMANVSISSFAENTGLTGRKSGNRYSYRESSPVTNLLFNLKYLIARDGKYNNTLYMEEIAQEGNVKLMENTAYLPIGFMANEDMLKYEVDKTVDNPIENQNEIFSYATGIDEDVFTILNVVSQGHTDYAVFPVNKTSDYKYSFSTNNSAVAPHLKYNYEMPEDGMVCFYANITNADSLTLYVNDESQGSFDISKAYVACGGVFNKGDKISLYVDLDEGASGTATVVCGYFNQDVFDEGYEILSQNTLETTAYTDSSIEGTITVDEDGLFYTSIPYEEGWRAWVDGEEVEITPVGNAMLAFSLSEGTHTVKMSFIPKGFWPGLLIFIGGVAVFIIMCLVAWITGRKRDKGLYKTFNDEQTGYPDDEQALIEAQEREERKRLEELERKRKEREERMLQEGEYYSGEENTEPAEELSETTKRVLEYEEMQAAEDSKTEDGQDSIPE</sequence>
<keyword evidence="2" id="KW-0812">Transmembrane</keyword>
<feature type="transmembrane region" description="Helical" evidence="2">
    <location>
        <begin position="347"/>
        <end position="365"/>
    </location>
</feature>
<reference evidence="3" key="1">
    <citation type="submission" date="2020-10" db="EMBL/GenBank/DDBJ databases">
        <authorList>
            <person name="Gilroy R."/>
        </authorList>
    </citation>
    <scope>NUCLEOTIDE SEQUENCE</scope>
    <source>
        <strain evidence="3">ChiGjej1B1-1684</strain>
    </source>
</reference>
<feature type="transmembrane region" description="Helical" evidence="2">
    <location>
        <begin position="173"/>
        <end position="192"/>
    </location>
</feature>
<feature type="transmembrane region" description="Helical" evidence="2">
    <location>
        <begin position="88"/>
        <end position="109"/>
    </location>
</feature>
<feature type="transmembrane region" description="Helical" evidence="2">
    <location>
        <begin position="212"/>
        <end position="232"/>
    </location>
</feature>
<dbReference type="AlphaFoldDB" id="A0A9D1S7D7"/>
<comment type="caution">
    <text evidence="3">The sequence shown here is derived from an EMBL/GenBank/DDBJ whole genome shotgun (WGS) entry which is preliminary data.</text>
</comment>
<feature type="transmembrane region" description="Helical" evidence="2">
    <location>
        <begin position="462"/>
        <end position="483"/>
    </location>
</feature>
<proteinExistence type="predicted"/>
<dbReference type="PANTHER" id="PTHR38454:SF1">
    <property type="entry name" value="INTEGRAL MEMBRANE PROTEIN"/>
    <property type="match status" value="1"/>
</dbReference>
<reference evidence="3" key="2">
    <citation type="journal article" date="2021" name="PeerJ">
        <title>Extensive microbial diversity within the chicken gut microbiome revealed by metagenomics and culture.</title>
        <authorList>
            <person name="Gilroy R."/>
            <person name="Ravi A."/>
            <person name="Getino M."/>
            <person name="Pursley I."/>
            <person name="Horton D.L."/>
            <person name="Alikhan N.F."/>
            <person name="Baker D."/>
            <person name="Gharbi K."/>
            <person name="Hall N."/>
            <person name="Watson M."/>
            <person name="Adriaenssens E.M."/>
            <person name="Foster-Nyarko E."/>
            <person name="Jarju S."/>
            <person name="Secka A."/>
            <person name="Antonio M."/>
            <person name="Oren A."/>
            <person name="Chaudhuri R.R."/>
            <person name="La Ragione R."/>
            <person name="Hildebrand F."/>
            <person name="Pallen M.J."/>
        </authorList>
    </citation>
    <scope>NUCLEOTIDE SEQUENCE</scope>
    <source>
        <strain evidence="3">ChiGjej1B1-1684</strain>
    </source>
</reference>
<dbReference type="Pfam" id="PF09586">
    <property type="entry name" value="YfhO"/>
    <property type="match status" value="1"/>
</dbReference>
<feature type="compositionally biased region" description="Basic and acidic residues" evidence="1">
    <location>
        <begin position="915"/>
        <end position="936"/>
    </location>
</feature>
<name>A0A9D1S7D7_9FIRM</name>
<dbReference type="EMBL" id="DVNG01000022">
    <property type="protein sequence ID" value="HIU49686.1"/>
    <property type="molecule type" value="Genomic_DNA"/>
</dbReference>
<evidence type="ECO:0000313" key="3">
    <source>
        <dbReference type="EMBL" id="HIU49686.1"/>
    </source>
</evidence>
<keyword evidence="2" id="KW-0472">Membrane</keyword>
<organism evidence="3 4">
    <name type="scientific">Candidatus Limousia pullorum</name>
    <dbReference type="NCBI Taxonomy" id="2840860"/>
    <lineage>
        <taxon>Bacteria</taxon>
        <taxon>Bacillati</taxon>
        <taxon>Bacillota</taxon>
        <taxon>Clostridia</taxon>
        <taxon>Eubacteriales</taxon>
        <taxon>Oscillospiraceae</taxon>
        <taxon>Oscillospiraceae incertae sedis</taxon>
        <taxon>Candidatus Limousia</taxon>
    </lineage>
</organism>
<accession>A0A9D1S7D7</accession>